<dbReference type="InterPro" id="IPR003593">
    <property type="entry name" value="AAA+_ATPase"/>
</dbReference>
<dbReference type="GO" id="GO:0005524">
    <property type="term" value="F:ATP binding"/>
    <property type="evidence" value="ECO:0007669"/>
    <property type="project" value="UniProtKB-KW"/>
</dbReference>
<keyword evidence="1" id="KW-0547">Nucleotide-binding</keyword>
<dbReference type="Gene3D" id="3.40.50.300">
    <property type="entry name" value="P-loop containing nucleotide triphosphate hydrolases"/>
    <property type="match status" value="1"/>
</dbReference>
<dbReference type="PROSITE" id="PS50045">
    <property type="entry name" value="SIGMA54_INTERACT_4"/>
    <property type="match status" value="1"/>
</dbReference>
<dbReference type="Pfam" id="PF25601">
    <property type="entry name" value="AAA_lid_14"/>
    <property type="match status" value="1"/>
</dbReference>
<dbReference type="CDD" id="cd00009">
    <property type="entry name" value="AAA"/>
    <property type="match status" value="1"/>
</dbReference>
<dbReference type="OrthoDB" id="9763792at2"/>
<dbReference type="RefSeq" id="WP_124328119.1">
    <property type="nucleotide sequence ID" value="NZ_BEXT01000001.1"/>
</dbReference>
<accession>A0A401FUU4</accession>
<dbReference type="Gene3D" id="1.10.10.60">
    <property type="entry name" value="Homeodomain-like"/>
    <property type="match status" value="1"/>
</dbReference>
<dbReference type="GO" id="GO:0006355">
    <property type="term" value="P:regulation of DNA-templated transcription"/>
    <property type="evidence" value="ECO:0007669"/>
    <property type="project" value="InterPro"/>
</dbReference>
<dbReference type="SUPFAM" id="SSF46689">
    <property type="entry name" value="Homeodomain-like"/>
    <property type="match status" value="1"/>
</dbReference>
<keyword evidence="2" id="KW-0067">ATP-binding</keyword>
<dbReference type="InterPro" id="IPR002197">
    <property type="entry name" value="HTH_Fis"/>
</dbReference>
<keyword evidence="3" id="KW-0805">Transcription regulation</keyword>
<sequence>MITYTIWIVDDEESIRDGISMALKGTYHIGGFGDAESALECIRDEPPDLILLDIGLPGMDGIEALRHIRKIHGELPVIVITAYEDVQTVISAMKLGAYDYIVKPIIMAGLRATLNNALQSVRLKKEVRALQEQYIRENMPCFVGESCSIRDVMAFISRVARSPDTPILILGETGTGKELIAHSVHYRSPNFKGPFVTVNCAAIPENLIESELFGYEKGAFSGASATGKKGLIEEAEGGTLFLDEVGDLNPDAQAKLLRFLEQGEYYRVGGTRTLKVRTRVISATNRNLEKMMETGAFRQDLYFRLSVIKVQIPSLNERKDDILPIAKQFIYEFNRKFDKSYTGLTPNAEKALIGHNWVGNIRELRNCIERGILVGEGNVVRIRDIGLEVHLKPENADTDTKKDVFFPPLTEDGIDMPGLQEKMEKFYIREALRITGGNESKAAKLLNLKPHTFRYRRGKLSS</sequence>
<dbReference type="Pfam" id="PF00158">
    <property type="entry name" value="Sigma54_activat"/>
    <property type="match status" value="1"/>
</dbReference>
<gene>
    <name evidence="8" type="ORF">DENIS_1700</name>
</gene>
<dbReference type="PROSITE" id="PS00676">
    <property type="entry name" value="SIGMA54_INTERACT_2"/>
    <property type="match status" value="1"/>
</dbReference>
<dbReference type="SUPFAM" id="SSF52172">
    <property type="entry name" value="CheY-like"/>
    <property type="match status" value="1"/>
</dbReference>
<evidence type="ECO:0000256" key="1">
    <source>
        <dbReference type="ARBA" id="ARBA00022741"/>
    </source>
</evidence>
<dbReference type="SUPFAM" id="SSF52540">
    <property type="entry name" value="P-loop containing nucleoside triphosphate hydrolases"/>
    <property type="match status" value="1"/>
</dbReference>
<evidence type="ECO:0000313" key="8">
    <source>
        <dbReference type="EMBL" id="GBC60741.1"/>
    </source>
</evidence>
<dbReference type="InterPro" id="IPR002078">
    <property type="entry name" value="Sigma_54_int"/>
</dbReference>
<evidence type="ECO:0000256" key="4">
    <source>
        <dbReference type="ARBA" id="ARBA00023163"/>
    </source>
</evidence>
<dbReference type="PROSITE" id="PS50110">
    <property type="entry name" value="RESPONSE_REGULATORY"/>
    <property type="match status" value="1"/>
</dbReference>
<reference evidence="9" key="2">
    <citation type="submission" date="2019-01" db="EMBL/GenBank/DDBJ databases">
        <title>Genome sequence of Desulfonema ishimotonii strain Tokyo 01.</title>
        <authorList>
            <person name="Fukui M."/>
        </authorList>
    </citation>
    <scope>NUCLEOTIDE SEQUENCE [LARGE SCALE GENOMIC DNA]</scope>
    <source>
        <strain evidence="9">Tokyo 01</strain>
    </source>
</reference>
<dbReference type="InterPro" id="IPR058031">
    <property type="entry name" value="AAA_lid_NorR"/>
</dbReference>
<dbReference type="GO" id="GO:0043565">
    <property type="term" value="F:sequence-specific DNA binding"/>
    <property type="evidence" value="ECO:0007669"/>
    <property type="project" value="InterPro"/>
</dbReference>
<dbReference type="InterPro" id="IPR025662">
    <property type="entry name" value="Sigma_54_int_dom_ATP-bd_1"/>
</dbReference>
<evidence type="ECO:0000256" key="5">
    <source>
        <dbReference type="PROSITE-ProRule" id="PRU00169"/>
    </source>
</evidence>
<evidence type="ECO:0000313" key="9">
    <source>
        <dbReference type="Proteomes" id="UP000288096"/>
    </source>
</evidence>
<feature type="modified residue" description="4-aspartylphosphate" evidence="5">
    <location>
        <position position="53"/>
    </location>
</feature>
<evidence type="ECO:0000259" key="6">
    <source>
        <dbReference type="PROSITE" id="PS50045"/>
    </source>
</evidence>
<comment type="caution">
    <text evidence="8">The sequence shown here is derived from an EMBL/GenBank/DDBJ whole genome shotgun (WGS) entry which is preliminary data.</text>
</comment>
<evidence type="ECO:0000256" key="3">
    <source>
        <dbReference type="ARBA" id="ARBA00023015"/>
    </source>
</evidence>
<dbReference type="PANTHER" id="PTHR32071:SF57">
    <property type="entry name" value="C4-DICARBOXYLATE TRANSPORT TRANSCRIPTIONAL REGULATORY PROTEIN DCTD"/>
    <property type="match status" value="1"/>
</dbReference>
<protein>
    <submittedName>
        <fullName evidence="8">Sigma-54-dependent Fis family transcriptional re gulator</fullName>
    </submittedName>
</protein>
<dbReference type="Pfam" id="PF00072">
    <property type="entry name" value="Response_reg"/>
    <property type="match status" value="1"/>
</dbReference>
<evidence type="ECO:0000259" key="7">
    <source>
        <dbReference type="PROSITE" id="PS50110"/>
    </source>
</evidence>
<dbReference type="InterPro" id="IPR001789">
    <property type="entry name" value="Sig_transdc_resp-reg_receiver"/>
</dbReference>
<dbReference type="PANTHER" id="PTHR32071">
    <property type="entry name" value="TRANSCRIPTIONAL REGULATORY PROTEIN"/>
    <property type="match status" value="1"/>
</dbReference>
<feature type="domain" description="Response regulatory" evidence="7">
    <location>
        <begin position="5"/>
        <end position="118"/>
    </location>
</feature>
<keyword evidence="4" id="KW-0804">Transcription</keyword>
<feature type="domain" description="Sigma-54 factor interaction" evidence="6">
    <location>
        <begin position="142"/>
        <end position="373"/>
    </location>
</feature>
<dbReference type="Pfam" id="PF02954">
    <property type="entry name" value="HTH_8"/>
    <property type="match status" value="1"/>
</dbReference>
<reference evidence="9" key="1">
    <citation type="submission" date="2017-11" db="EMBL/GenBank/DDBJ databases">
        <authorList>
            <person name="Watanabe M."/>
            <person name="Kojima H."/>
        </authorList>
    </citation>
    <scope>NUCLEOTIDE SEQUENCE [LARGE SCALE GENOMIC DNA]</scope>
    <source>
        <strain evidence="9">Tokyo 01</strain>
    </source>
</reference>
<keyword evidence="9" id="KW-1185">Reference proteome</keyword>
<dbReference type="FunFam" id="3.40.50.300:FF:000006">
    <property type="entry name" value="DNA-binding transcriptional regulator NtrC"/>
    <property type="match status" value="1"/>
</dbReference>
<evidence type="ECO:0000256" key="2">
    <source>
        <dbReference type="ARBA" id="ARBA00022840"/>
    </source>
</evidence>
<dbReference type="InterPro" id="IPR027417">
    <property type="entry name" value="P-loop_NTPase"/>
</dbReference>
<dbReference type="InterPro" id="IPR011006">
    <property type="entry name" value="CheY-like_superfamily"/>
</dbReference>
<dbReference type="SMART" id="SM00382">
    <property type="entry name" value="AAA"/>
    <property type="match status" value="1"/>
</dbReference>
<dbReference type="SMART" id="SM00448">
    <property type="entry name" value="REC"/>
    <property type="match status" value="1"/>
</dbReference>
<dbReference type="Gene3D" id="1.10.8.60">
    <property type="match status" value="1"/>
</dbReference>
<dbReference type="PROSITE" id="PS00675">
    <property type="entry name" value="SIGMA54_INTERACT_1"/>
    <property type="match status" value="1"/>
</dbReference>
<keyword evidence="5" id="KW-0597">Phosphoprotein</keyword>
<dbReference type="Proteomes" id="UP000288096">
    <property type="component" value="Unassembled WGS sequence"/>
</dbReference>
<dbReference type="GO" id="GO:0000160">
    <property type="term" value="P:phosphorelay signal transduction system"/>
    <property type="evidence" value="ECO:0007669"/>
    <property type="project" value="InterPro"/>
</dbReference>
<dbReference type="InterPro" id="IPR025943">
    <property type="entry name" value="Sigma_54_int_dom_ATP-bd_2"/>
</dbReference>
<name>A0A401FUU4_9BACT</name>
<organism evidence="8 9">
    <name type="scientific">Desulfonema ishimotonii</name>
    <dbReference type="NCBI Taxonomy" id="45657"/>
    <lineage>
        <taxon>Bacteria</taxon>
        <taxon>Pseudomonadati</taxon>
        <taxon>Thermodesulfobacteriota</taxon>
        <taxon>Desulfobacteria</taxon>
        <taxon>Desulfobacterales</taxon>
        <taxon>Desulfococcaceae</taxon>
        <taxon>Desulfonema</taxon>
    </lineage>
</organism>
<dbReference type="AlphaFoldDB" id="A0A401FUU4"/>
<dbReference type="Gene3D" id="3.40.50.2300">
    <property type="match status" value="1"/>
</dbReference>
<proteinExistence type="predicted"/>
<dbReference type="InterPro" id="IPR009057">
    <property type="entry name" value="Homeodomain-like_sf"/>
</dbReference>
<dbReference type="EMBL" id="BEXT01000001">
    <property type="protein sequence ID" value="GBC60741.1"/>
    <property type="molecule type" value="Genomic_DNA"/>
</dbReference>